<evidence type="ECO:0000313" key="4">
    <source>
        <dbReference type="EnsemblPlants" id="KEH15114"/>
    </source>
</evidence>
<name>A0A072TC07_MEDTR</name>
<dbReference type="AlphaFoldDB" id="A0A072TC07"/>
<dbReference type="EMBL" id="KL404901">
    <property type="protein sequence ID" value="KEH15114.1"/>
    <property type="molecule type" value="Genomic_DNA"/>
</dbReference>
<organism evidence="3 5">
    <name type="scientific">Medicago truncatula</name>
    <name type="common">Barrel medic</name>
    <name type="synonym">Medicago tribuloides</name>
    <dbReference type="NCBI Taxonomy" id="3880"/>
    <lineage>
        <taxon>Eukaryota</taxon>
        <taxon>Viridiplantae</taxon>
        <taxon>Streptophyta</taxon>
        <taxon>Embryophyta</taxon>
        <taxon>Tracheophyta</taxon>
        <taxon>Spermatophyta</taxon>
        <taxon>Magnoliopsida</taxon>
        <taxon>eudicotyledons</taxon>
        <taxon>Gunneridae</taxon>
        <taxon>Pentapetalae</taxon>
        <taxon>rosids</taxon>
        <taxon>fabids</taxon>
        <taxon>Fabales</taxon>
        <taxon>Fabaceae</taxon>
        <taxon>Papilionoideae</taxon>
        <taxon>50 kb inversion clade</taxon>
        <taxon>NPAAA clade</taxon>
        <taxon>Hologalegina</taxon>
        <taxon>IRL clade</taxon>
        <taxon>Trifolieae</taxon>
        <taxon>Medicago</taxon>
    </lineage>
</organism>
<evidence type="ECO:0000256" key="1">
    <source>
        <dbReference type="ARBA" id="ARBA00022737"/>
    </source>
</evidence>
<gene>
    <name evidence="3" type="ORF">MTR_2177s0010</name>
</gene>
<dbReference type="Pfam" id="PF12854">
    <property type="entry name" value="PPR_1"/>
    <property type="match status" value="1"/>
</dbReference>
<reference evidence="4" key="3">
    <citation type="submission" date="2015-06" db="UniProtKB">
        <authorList>
            <consortium name="EnsemblPlants"/>
        </authorList>
    </citation>
    <scope>IDENTIFICATION</scope>
    <source>
        <strain evidence="4">cv. Jemalong A17</strain>
    </source>
</reference>
<dbReference type="InterPro" id="IPR002885">
    <property type="entry name" value="PPR_rpt"/>
</dbReference>
<keyword evidence="1" id="KW-0677">Repeat</keyword>
<feature type="repeat" description="PPR" evidence="2">
    <location>
        <begin position="25"/>
        <end position="58"/>
    </location>
</feature>
<keyword evidence="5" id="KW-1185">Reference proteome</keyword>
<evidence type="ECO:0000313" key="5">
    <source>
        <dbReference type="Proteomes" id="UP000002051"/>
    </source>
</evidence>
<dbReference type="PROSITE" id="PS51375">
    <property type="entry name" value="PPR"/>
    <property type="match status" value="1"/>
</dbReference>
<reference evidence="3 5" key="2">
    <citation type="journal article" date="2014" name="BMC Genomics">
        <title>An improved genome release (version Mt4.0) for the model legume Medicago truncatula.</title>
        <authorList>
            <person name="Tang H."/>
            <person name="Krishnakumar V."/>
            <person name="Bidwell S."/>
            <person name="Rosen B."/>
            <person name="Chan A."/>
            <person name="Zhou S."/>
            <person name="Gentzbittel L."/>
            <person name="Childs K.L."/>
            <person name="Yandell M."/>
            <person name="Gundlach H."/>
            <person name="Mayer K.F."/>
            <person name="Schwartz D.C."/>
            <person name="Town C.D."/>
        </authorList>
    </citation>
    <scope>GENOME REANNOTATION</scope>
    <source>
        <strain evidence="3">A17</strain>
        <strain evidence="4 5">cv. Jemalong A17</strain>
    </source>
</reference>
<evidence type="ECO:0000313" key="3">
    <source>
        <dbReference type="EMBL" id="KEH15114.1"/>
    </source>
</evidence>
<dbReference type="HOGENOM" id="CLU_2982146_0_0_1"/>
<evidence type="ECO:0000256" key="2">
    <source>
        <dbReference type="PROSITE-ProRule" id="PRU00708"/>
    </source>
</evidence>
<sequence length="58" mass="6737">MKDLGVEPNVIVLMLQMEENGLTHDVVTYETIIRALFKNRKNDKAEKILHEMIDRGLL</sequence>
<dbReference type="NCBIfam" id="TIGR00756">
    <property type="entry name" value="PPR"/>
    <property type="match status" value="1"/>
</dbReference>
<proteinExistence type="predicted"/>
<dbReference type="InterPro" id="IPR011990">
    <property type="entry name" value="TPR-like_helical_dom_sf"/>
</dbReference>
<reference evidence="3 5" key="1">
    <citation type="journal article" date="2011" name="Nature">
        <title>The Medicago genome provides insight into the evolution of rhizobial symbioses.</title>
        <authorList>
            <person name="Young N.D."/>
            <person name="Debelle F."/>
            <person name="Oldroyd G.E."/>
            <person name="Geurts R."/>
            <person name="Cannon S.B."/>
            <person name="Udvardi M.K."/>
            <person name="Benedito V.A."/>
            <person name="Mayer K.F."/>
            <person name="Gouzy J."/>
            <person name="Schoof H."/>
            <person name="Van de Peer Y."/>
            <person name="Proost S."/>
            <person name="Cook D.R."/>
            <person name="Meyers B.C."/>
            <person name="Spannagl M."/>
            <person name="Cheung F."/>
            <person name="De Mita S."/>
            <person name="Krishnakumar V."/>
            <person name="Gundlach H."/>
            <person name="Zhou S."/>
            <person name="Mudge J."/>
            <person name="Bharti A.K."/>
            <person name="Murray J.D."/>
            <person name="Naoumkina M.A."/>
            <person name="Rosen B."/>
            <person name="Silverstein K.A."/>
            <person name="Tang H."/>
            <person name="Rombauts S."/>
            <person name="Zhao P.X."/>
            <person name="Zhou P."/>
            <person name="Barbe V."/>
            <person name="Bardou P."/>
            <person name="Bechner M."/>
            <person name="Bellec A."/>
            <person name="Berger A."/>
            <person name="Berges H."/>
            <person name="Bidwell S."/>
            <person name="Bisseling T."/>
            <person name="Choisne N."/>
            <person name="Couloux A."/>
            <person name="Denny R."/>
            <person name="Deshpande S."/>
            <person name="Dai X."/>
            <person name="Doyle J.J."/>
            <person name="Dudez A.M."/>
            <person name="Farmer A.D."/>
            <person name="Fouteau S."/>
            <person name="Franken C."/>
            <person name="Gibelin C."/>
            <person name="Gish J."/>
            <person name="Goldstein S."/>
            <person name="Gonzalez A.J."/>
            <person name="Green P.J."/>
            <person name="Hallab A."/>
            <person name="Hartog M."/>
            <person name="Hua A."/>
            <person name="Humphray S.J."/>
            <person name="Jeong D.H."/>
            <person name="Jing Y."/>
            <person name="Jocker A."/>
            <person name="Kenton S.M."/>
            <person name="Kim D.J."/>
            <person name="Klee K."/>
            <person name="Lai H."/>
            <person name="Lang C."/>
            <person name="Lin S."/>
            <person name="Macmil S.L."/>
            <person name="Magdelenat G."/>
            <person name="Matthews L."/>
            <person name="McCorrison J."/>
            <person name="Monaghan E.L."/>
            <person name="Mun J.H."/>
            <person name="Najar F.Z."/>
            <person name="Nicholson C."/>
            <person name="Noirot C."/>
            <person name="O'Bleness M."/>
            <person name="Paule C.R."/>
            <person name="Poulain J."/>
            <person name="Prion F."/>
            <person name="Qin B."/>
            <person name="Qu C."/>
            <person name="Retzel E.F."/>
            <person name="Riddle C."/>
            <person name="Sallet E."/>
            <person name="Samain S."/>
            <person name="Samson N."/>
            <person name="Sanders I."/>
            <person name="Saurat O."/>
            <person name="Scarpelli C."/>
            <person name="Schiex T."/>
            <person name="Segurens B."/>
            <person name="Severin A.J."/>
            <person name="Sherrier D.J."/>
            <person name="Shi R."/>
            <person name="Sims S."/>
            <person name="Singer S.R."/>
            <person name="Sinharoy S."/>
            <person name="Sterck L."/>
            <person name="Viollet A."/>
            <person name="Wang B.B."/>
            <person name="Wang K."/>
            <person name="Wang M."/>
            <person name="Wang X."/>
            <person name="Warfsmann J."/>
            <person name="Weissenbach J."/>
            <person name="White D.D."/>
            <person name="White J.D."/>
            <person name="Wiley G.B."/>
            <person name="Wincker P."/>
            <person name="Xing Y."/>
            <person name="Yang L."/>
            <person name="Yao Z."/>
            <person name="Ying F."/>
            <person name="Zhai J."/>
            <person name="Zhou L."/>
            <person name="Zuber A."/>
            <person name="Denarie J."/>
            <person name="Dixon R.A."/>
            <person name="May G.D."/>
            <person name="Schwartz D.C."/>
            <person name="Rogers J."/>
            <person name="Quetier F."/>
            <person name="Town C.D."/>
            <person name="Roe B.A."/>
        </authorList>
    </citation>
    <scope>NUCLEOTIDE SEQUENCE [LARGE SCALE GENOMIC DNA]</scope>
    <source>
        <strain evidence="3">A17</strain>
        <strain evidence="4 5">cv. Jemalong A17</strain>
    </source>
</reference>
<dbReference type="Proteomes" id="UP000002051">
    <property type="component" value="Unassembled WGS sequence"/>
</dbReference>
<dbReference type="EnsemblPlants" id="KEH15114">
    <property type="protein sequence ID" value="KEH15114"/>
    <property type="gene ID" value="MTR_2177s0010"/>
</dbReference>
<protein>
    <submittedName>
        <fullName evidence="3">PPR containing plant-like protein</fullName>
    </submittedName>
</protein>
<dbReference type="Gene3D" id="1.25.40.10">
    <property type="entry name" value="Tetratricopeptide repeat domain"/>
    <property type="match status" value="1"/>
</dbReference>
<accession>A0A072TC07</accession>